<proteinExistence type="predicted"/>
<accession>A0A401FJ81</accession>
<dbReference type="EMBL" id="BEXA01000001">
    <property type="protein sequence ID" value="GAY72434.1"/>
    <property type="molecule type" value="Genomic_DNA"/>
</dbReference>
<gene>
    <name evidence="1" type="ORF">NBRC111893_580</name>
</gene>
<keyword evidence="2" id="KW-1185">Reference proteome</keyword>
<reference evidence="1 2" key="1">
    <citation type="submission" date="2017-11" db="EMBL/GenBank/DDBJ databases">
        <title>Draft Genome Sequence of Lactobacillus curieae NBRC 111893 isolated from Koso, a Japanese sugar-Vegetable Fermented Beverage.</title>
        <authorList>
            <person name="Chiou T.Y."/>
            <person name="Oshima K."/>
            <person name="Suda W."/>
            <person name="Hattori M."/>
            <person name="Takahashi T."/>
        </authorList>
    </citation>
    <scope>NUCLEOTIDE SEQUENCE [LARGE SCALE GENOMIC DNA]</scope>
    <source>
        <strain evidence="1 2">NBRC111893</strain>
    </source>
</reference>
<name>A0A401FJ81_9LACO</name>
<dbReference type="AlphaFoldDB" id="A0A401FJ81"/>
<evidence type="ECO:0000313" key="1">
    <source>
        <dbReference type="EMBL" id="GAY72434.1"/>
    </source>
</evidence>
<sequence>MVAVFLFFNTSIQFDLDVINGKHFGKHETYSNISNAPSRKLDYIPFIGGVFYTTLFTKNLPAIG</sequence>
<organism evidence="1 2">
    <name type="scientific">Lentilactobacillus kosonis</name>
    <dbReference type="NCBI Taxonomy" id="2810561"/>
    <lineage>
        <taxon>Bacteria</taxon>
        <taxon>Bacillati</taxon>
        <taxon>Bacillota</taxon>
        <taxon>Bacilli</taxon>
        <taxon>Lactobacillales</taxon>
        <taxon>Lactobacillaceae</taxon>
        <taxon>Lentilactobacillus</taxon>
    </lineage>
</organism>
<dbReference type="Proteomes" id="UP000286974">
    <property type="component" value="Unassembled WGS sequence"/>
</dbReference>
<protein>
    <submittedName>
        <fullName evidence="1">Uncharacterized protein</fullName>
    </submittedName>
</protein>
<evidence type="ECO:0000313" key="2">
    <source>
        <dbReference type="Proteomes" id="UP000286974"/>
    </source>
</evidence>
<comment type="caution">
    <text evidence="1">The sequence shown here is derived from an EMBL/GenBank/DDBJ whole genome shotgun (WGS) entry which is preliminary data.</text>
</comment>